<dbReference type="InterPro" id="IPR006166">
    <property type="entry name" value="ERCC4_domain"/>
</dbReference>
<evidence type="ECO:0000259" key="1">
    <source>
        <dbReference type="SMART" id="SM00891"/>
    </source>
</evidence>
<gene>
    <name evidence="2" type="ORF">WOB96_13615</name>
</gene>
<dbReference type="SMART" id="SM00891">
    <property type="entry name" value="ERCC4"/>
    <property type="match status" value="1"/>
</dbReference>
<dbReference type="RefSeq" id="WP_341371845.1">
    <property type="nucleotide sequence ID" value="NZ_JBBPCO010000016.1"/>
</dbReference>
<evidence type="ECO:0000313" key="2">
    <source>
        <dbReference type="EMBL" id="MEK8090790.1"/>
    </source>
</evidence>
<sequence length="141" mass="15650">MSTPEFSIRVDTRERGKIIKSLEAIEGLSLAFEEMEVGDYILPNGVAIERKSSTDLILSVVDKSIWGKVAKLREQYAKVIYIIEGDLYTARFHQQPMDIHRALAHMVIAHDVAVLPSPDAENSAMMIYLLALAALEQPPGA</sequence>
<feature type="domain" description="ERCC4" evidence="1">
    <location>
        <begin position="7"/>
        <end position="87"/>
    </location>
</feature>
<reference evidence="2 3" key="1">
    <citation type="submission" date="2024-04" db="EMBL/GenBank/DDBJ databases">
        <authorList>
            <person name="Abashina T."/>
            <person name="Shaikin A."/>
        </authorList>
    </citation>
    <scope>NUCLEOTIDE SEQUENCE [LARGE SCALE GENOMIC DNA]</scope>
    <source>
        <strain evidence="2 3">AAFK</strain>
    </source>
</reference>
<dbReference type="Pfam" id="PF02732">
    <property type="entry name" value="ERCC4"/>
    <property type="match status" value="1"/>
</dbReference>
<dbReference type="SUPFAM" id="SSF52980">
    <property type="entry name" value="Restriction endonuclease-like"/>
    <property type="match status" value="1"/>
</dbReference>
<dbReference type="InterPro" id="IPR011335">
    <property type="entry name" value="Restrct_endonuc-II-like"/>
</dbReference>
<dbReference type="EMBL" id="JBBPCO010000016">
    <property type="protein sequence ID" value="MEK8090790.1"/>
    <property type="molecule type" value="Genomic_DNA"/>
</dbReference>
<dbReference type="CDD" id="cd22367">
    <property type="entry name" value="XPF_ERCC4_MUS81-like"/>
    <property type="match status" value="1"/>
</dbReference>
<proteinExistence type="predicted"/>
<comment type="caution">
    <text evidence="2">The sequence shown here is derived from an EMBL/GenBank/DDBJ whole genome shotgun (WGS) entry which is preliminary data.</text>
</comment>
<accession>A0ABU9DBB1</accession>
<dbReference type="Proteomes" id="UP001446205">
    <property type="component" value="Unassembled WGS sequence"/>
</dbReference>
<protein>
    <submittedName>
        <fullName evidence="2">ERCC4 domain-containing protein</fullName>
    </submittedName>
</protein>
<name>A0ABU9DBB1_9PROT</name>
<organism evidence="2 3">
    <name type="scientific">Thermithiobacillus plumbiphilus</name>
    <dbReference type="NCBI Taxonomy" id="1729899"/>
    <lineage>
        <taxon>Bacteria</taxon>
        <taxon>Pseudomonadati</taxon>
        <taxon>Pseudomonadota</taxon>
        <taxon>Acidithiobacillia</taxon>
        <taxon>Acidithiobacillales</taxon>
        <taxon>Thermithiobacillaceae</taxon>
        <taxon>Thermithiobacillus</taxon>
    </lineage>
</organism>
<evidence type="ECO:0000313" key="3">
    <source>
        <dbReference type="Proteomes" id="UP001446205"/>
    </source>
</evidence>
<dbReference type="Gene3D" id="3.40.50.10130">
    <property type="match status" value="1"/>
</dbReference>
<keyword evidence="3" id="KW-1185">Reference proteome</keyword>